<evidence type="ECO:0008006" key="4">
    <source>
        <dbReference type="Google" id="ProtNLM"/>
    </source>
</evidence>
<sequence length="116" mass="13034">MGFGDALDDSTFLQMKAGPTTRPGSSQTRICGSNLANECWSTEQAGALRPKLLHKVYPGRDETNALGSNAAEENPSTNLYLSPTSASDFNQEKRRRRKFRRQLQQNRDNEWTSRAK</sequence>
<gene>
    <name evidence="2" type="primary">Necator_chrI.g245</name>
    <name evidence="2" type="ORF">RB195_004124</name>
</gene>
<keyword evidence="3" id="KW-1185">Reference proteome</keyword>
<evidence type="ECO:0000256" key="1">
    <source>
        <dbReference type="SAM" id="MobiDB-lite"/>
    </source>
</evidence>
<evidence type="ECO:0000313" key="3">
    <source>
        <dbReference type="Proteomes" id="UP001303046"/>
    </source>
</evidence>
<accession>A0ABR1BI93</accession>
<protein>
    <recommendedName>
        <fullName evidence="4">BZIP domain-containing protein</fullName>
    </recommendedName>
</protein>
<feature type="compositionally biased region" description="Basic and acidic residues" evidence="1">
    <location>
        <begin position="107"/>
        <end position="116"/>
    </location>
</feature>
<reference evidence="2 3" key="1">
    <citation type="submission" date="2023-08" db="EMBL/GenBank/DDBJ databases">
        <title>A Necator americanus chromosomal reference genome.</title>
        <authorList>
            <person name="Ilik V."/>
            <person name="Petrzelkova K.J."/>
            <person name="Pardy F."/>
            <person name="Fuh T."/>
            <person name="Niatou-Singa F.S."/>
            <person name="Gouil Q."/>
            <person name="Baker L."/>
            <person name="Ritchie M.E."/>
            <person name="Jex A.R."/>
            <person name="Gazzola D."/>
            <person name="Li H."/>
            <person name="Toshio Fujiwara R."/>
            <person name="Zhan B."/>
            <person name="Aroian R.V."/>
            <person name="Pafco B."/>
            <person name="Schwarz E.M."/>
        </authorList>
    </citation>
    <scope>NUCLEOTIDE SEQUENCE [LARGE SCALE GENOMIC DNA]</scope>
    <source>
        <strain evidence="2 3">Aroian</strain>
        <tissue evidence="2">Whole animal</tissue>
    </source>
</reference>
<dbReference type="EMBL" id="JAVFWL010000001">
    <property type="protein sequence ID" value="KAK6725620.1"/>
    <property type="molecule type" value="Genomic_DNA"/>
</dbReference>
<dbReference type="Proteomes" id="UP001303046">
    <property type="component" value="Unassembled WGS sequence"/>
</dbReference>
<feature type="region of interest" description="Disordered" evidence="1">
    <location>
        <begin position="60"/>
        <end position="116"/>
    </location>
</feature>
<evidence type="ECO:0000313" key="2">
    <source>
        <dbReference type="EMBL" id="KAK6725620.1"/>
    </source>
</evidence>
<comment type="caution">
    <text evidence="2">The sequence shown here is derived from an EMBL/GenBank/DDBJ whole genome shotgun (WGS) entry which is preliminary data.</text>
</comment>
<feature type="compositionally biased region" description="Polar residues" evidence="1">
    <location>
        <begin position="74"/>
        <end position="88"/>
    </location>
</feature>
<proteinExistence type="predicted"/>
<name>A0ABR1BI93_NECAM</name>
<organism evidence="2 3">
    <name type="scientific">Necator americanus</name>
    <name type="common">Human hookworm</name>
    <dbReference type="NCBI Taxonomy" id="51031"/>
    <lineage>
        <taxon>Eukaryota</taxon>
        <taxon>Metazoa</taxon>
        <taxon>Ecdysozoa</taxon>
        <taxon>Nematoda</taxon>
        <taxon>Chromadorea</taxon>
        <taxon>Rhabditida</taxon>
        <taxon>Rhabditina</taxon>
        <taxon>Rhabditomorpha</taxon>
        <taxon>Strongyloidea</taxon>
        <taxon>Ancylostomatidae</taxon>
        <taxon>Bunostominae</taxon>
        <taxon>Necator</taxon>
    </lineage>
</organism>
<feature type="region of interest" description="Disordered" evidence="1">
    <location>
        <begin position="1"/>
        <end position="29"/>
    </location>
</feature>